<protein>
    <recommendedName>
        <fullName evidence="10">Major facilitator superfamily (MFS) profile domain-containing protein</fullName>
    </recommendedName>
</protein>
<dbReference type="AlphaFoldDB" id="A0A9P8TP11"/>
<reference evidence="11" key="1">
    <citation type="journal article" date="2021" name="Open Biol.">
        <title>Shared evolutionary footprints suggest mitochondrial oxidative damage underlies multiple complex I losses in fungi.</title>
        <authorList>
            <person name="Schikora-Tamarit M.A."/>
            <person name="Marcet-Houben M."/>
            <person name="Nosek J."/>
            <person name="Gabaldon T."/>
        </authorList>
    </citation>
    <scope>NUCLEOTIDE SEQUENCE</scope>
    <source>
        <strain evidence="11">CBS2887</strain>
    </source>
</reference>
<feature type="transmembrane region" description="Helical" evidence="8">
    <location>
        <begin position="431"/>
        <end position="450"/>
    </location>
</feature>
<feature type="transmembrane region" description="Helical" evidence="8">
    <location>
        <begin position="126"/>
        <end position="147"/>
    </location>
</feature>
<feature type="signal peptide" evidence="9">
    <location>
        <begin position="1"/>
        <end position="19"/>
    </location>
</feature>
<reference evidence="11" key="2">
    <citation type="submission" date="2021-01" db="EMBL/GenBank/DDBJ databases">
        <authorList>
            <person name="Schikora-Tamarit M.A."/>
        </authorList>
    </citation>
    <scope>NUCLEOTIDE SEQUENCE</scope>
    <source>
        <strain evidence="11">CBS2887</strain>
    </source>
</reference>
<feature type="transmembrane region" description="Helical" evidence="8">
    <location>
        <begin position="344"/>
        <end position="366"/>
    </location>
</feature>
<evidence type="ECO:0000256" key="7">
    <source>
        <dbReference type="RuleBase" id="RU003346"/>
    </source>
</evidence>
<feature type="transmembrane region" description="Helical" evidence="8">
    <location>
        <begin position="372"/>
        <end position="393"/>
    </location>
</feature>
<feature type="transmembrane region" description="Helical" evidence="8">
    <location>
        <begin position="405"/>
        <end position="425"/>
    </location>
</feature>
<feature type="transmembrane region" description="Helical" evidence="8">
    <location>
        <begin position="70"/>
        <end position="91"/>
    </location>
</feature>
<dbReference type="EMBL" id="JAEUBG010001268">
    <property type="protein sequence ID" value="KAH3686658.1"/>
    <property type="molecule type" value="Genomic_DNA"/>
</dbReference>
<dbReference type="GO" id="GO:0016020">
    <property type="term" value="C:membrane"/>
    <property type="evidence" value="ECO:0007669"/>
    <property type="project" value="UniProtKB-SubCell"/>
</dbReference>
<dbReference type="InterPro" id="IPR020846">
    <property type="entry name" value="MFS_dom"/>
</dbReference>
<comment type="similarity">
    <text evidence="2 7">Belongs to the major facilitator superfamily. Sugar transporter (TC 2.A.1.1) family.</text>
</comment>
<feature type="domain" description="Major facilitator superfamily (MFS) profile" evidence="10">
    <location>
        <begin position="12"/>
        <end position="458"/>
    </location>
</feature>
<feature type="chain" id="PRO_5040414903" description="Major facilitator superfamily (MFS) profile domain-containing protein" evidence="9">
    <location>
        <begin position="20"/>
        <end position="472"/>
    </location>
</feature>
<evidence type="ECO:0000256" key="1">
    <source>
        <dbReference type="ARBA" id="ARBA00004141"/>
    </source>
</evidence>
<dbReference type="InterPro" id="IPR003663">
    <property type="entry name" value="Sugar/inositol_transpt"/>
</dbReference>
<keyword evidence="3 7" id="KW-0813">Transport</keyword>
<feature type="transmembrane region" description="Helical" evidence="8">
    <location>
        <begin position="159"/>
        <end position="181"/>
    </location>
</feature>
<accession>A0A9P8TP11</accession>
<keyword evidence="5 8" id="KW-1133">Transmembrane helix</keyword>
<dbReference type="PRINTS" id="PR00171">
    <property type="entry name" value="SUGRTRNSPORT"/>
</dbReference>
<evidence type="ECO:0000256" key="8">
    <source>
        <dbReference type="SAM" id="Phobius"/>
    </source>
</evidence>
<dbReference type="Proteomes" id="UP000774326">
    <property type="component" value="Unassembled WGS sequence"/>
</dbReference>
<dbReference type="Gene3D" id="1.20.1250.20">
    <property type="entry name" value="MFS general substrate transporter like domains"/>
    <property type="match status" value="1"/>
</dbReference>
<dbReference type="PROSITE" id="PS00217">
    <property type="entry name" value="SUGAR_TRANSPORT_2"/>
    <property type="match status" value="1"/>
</dbReference>
<sequence>MPRHLSKTLIWTTIVACLASIQYGYHMAELNSPGSSLSCLADTPVPGRTYLNTWMYKLGLKQCISMDEQGLGMVTSVFSVGGLISSLYAGWLADKIGRKWTTALNSVIFFAGSLIVTFANNYSVFILGRFIGGMAAGCGIVVTPLLINEISPHHLKGSLGSMNQVAINLGILLTQVLAIQLANSIDWRYLMLVGAVLALFNFVAVLTIDESPKWLSDKGYTAKAKQVQDKLRCEQLSQSLLSTVEEGAEDVGDDDESTPTTTVTLNTYMYDPIYRNSLIVVTAILAGQQFCGINSVVFYGVNTIRKLTSPQNAVIINCFISLGNALITFFSAPYIDKNGRKPCMLLSVGIMGVASTLIAVGNIYGIALVTVIFTFLYVAAFAIGLGPIPFLMISELTQPEAKGAAQSYGTSVNWIATFMVGYFFPILDASIGGYLYFIFAGVCLGFVYYLDRKVPETKGHKTYEEVWSLRLD</sequence>
<evidence type="ECO:0000256" key="9">
    <source>
        <dbReference type="SAM" id="SignalP"/>
    </source>
</evidence>
<keyword evidence="6 8" id="KW-0472">Membrane</keyword>
<evidence type="ECO:0000256" key="4">
    <source>
        <dbReference type="ARBA" id="ARBA00022692"/>
    </source>
</evidence>
<evidence type="ECO:0000256" key="5">
    <source>
        <dbReference type="ARBA" id="ARBA00022989"/>
    </source>
</evidence>
<dbReference type="InterPro" id="IPR005828">
    <property type="entry name" value="MFS_sugar_transport-like"/>
</dbReference>
<dbReference type="PANTHER" id="PTHR23503">
    <property type="entry name" value="SOLUTE CARRIER FAMILY 2"/>
    <property type="match status" value="1"/>
</dbReference>
<dbReference type="NCBIfam" id="TIGR00879">
    <property type="entry name" value="SP"/>
    <property type="match status" value="1"/>
</dbReference>
<proteinExistence type="inferred from homology"/>
<dbReference type="InterPro" id="IPR005829">
    <property type="entry name" value="Sugar_transporter_CS"/>
</dbReference>
<dbReference type="OrthoDB" id="4540492at2759"/>
<dbReference type="InterPro" id="IPR045263">
    <property type="entry name" value="GLUT"/>
</dbReference>
<dbReference type="InterPro" id="IPR036259">
    <property type="entry name" value="MFS_trans_sf"/>
</dbReference>
<dbReference type="GO" id="GO:0015149">
    <property type="term" value="F:hexose transmembrane transporter activity"/>
    <property type="evidence" value="ECO:0007669"/>
    <property type="project" value="TreeGrafter"/>
</dbReference>
<keyword evidence="12" id="KW-1185">Reference proteome</keyword>
<feature type="transmembrane region" description="Helical" evidence="8">
    <location>
        <begin position="313"/>
        <end position="332"/>
    </location>
</feature>
<evidence type="ECO:0000313" key="12">
    <source>
        <dbReference type="Proteomes" id="UP000774326"/>
    </source>
</evidence>
<evidence type="ECO:0000259" key="10">
    <source>
        <dbReference type="PROSITE" id="PS50850"/>
    </source>
</evidence>
<comment type="subcellular location">
    <subcellularLocation>
        <location evidence="1">Membrane</location>
        <topology evidence="1">Multi-pass membrane protein</topology>
    </subcellularLocation>
</comment>
<evidence type="ECO:0000256" key="6">
    <source>
        <dbReference type="ARBA" id="ARBA00023136"/>
    </source>
</evidence>
<feature type="transmembrane region" description="Helical" evidence="8">
    <location>
        <begin position="103"/>
        <end position="120"/>
    </location>
</feature>
<evidence type="ECO:0000256" key="3">
    <source>
        <dbReference type="ARBA" id="ARBA00022448"/>
    </source>
</evidence>
<evidence type="ECO:0000313" key="11">
    <source>
        <dbReference type="EMBL" id="KAH3686658.1"/>
    </source>
</evidence>
<keyword evidence="4 8" id="KW-0812">Transmembrane</keyword>
<name>A0A9P8TP11_WICPI</name>
<comment type="caution">
    <text evidence="11">The sequence shown here is derived from an EMBL/GenBank/DDBJ whole genome shotgun (WGS) entry which is preliminary data.</text>
</comment>
<feature type="transmembrane region" description="Helical" evidence="8">
    <location>
        <begin position="187"/>
        <end position="208"/>
    </location>
</feature>
<dbReference type="Pfam" id="PF00083">
    <property type="entry name" value="Sugar_tr"/>
    <property type="match status" value="1"/>
</dbReference>
<feature type="transmembrane region" description="Helical" evidence="8">
    <location>
        <begin position="278"/>
        <end position="301"/>
    </location>
</feature>
<dbReference type="PANTHER" id="PTHR23503:SF8">
    <property type="entry name" value="FACILITATED GLUCOSE TRANSPORTER PROTEIN 1"/>
    <property type="match status" value="1"/>
</dbReference>
<evidence type="ECO:0000256" key="2">
    <source>
        <dbReference type="ARBA" id="ARBA00010992"/>
    </source>
</evidence>
<dbReference type="SUPFAM" id="SSF103473">
    <property type="entry name" value="MFS general substrate transporter"/>
    <property type="match status" value="1"/>
</dbReference>
<dbReference type="PROSITE" id="PS50850">
    <property type="entry name" value="MFS"/>
    <property type="match status" value="1"/>
</dbReference>
<dbReference type="PROSITE" id="PS00216">
    <property type="entry name" value="SUGAR_TRANSPORT_1"/>
    <property type="match status" value="1"/>
</dbReference>
<gene>
    <name evidence="11" type="ORF">WICPIJ_002366</name>
</gene>
<organism evidence="11 12">
    <name type="scientific">Wickerhamomyces pijperi</name>
    <name type="common">Yeast</name>
    <name type="synonym">Pichia pijperi</name>
    <dbReference type="NCBI Taxonomy" id="599730"/>
    <lineage>
        <taxon>Eukaryota</taxon>
        <taxon>Fungi</taxon>
        <taxon>Dikarya</taxon>
        <taxon>Ascomycota</taxon>
        <taxon>Saccharomycotina</taxon>
        <taxon>Saccharomycetes</taxon>
        <taxon>Phaffomycetales</taxon>
        <taxon>Wickerhamomycetaceae</taxon>
        <taxon>Wickerhamomyces</taxon>
    </lineage>
</organism>
<keyword evidence="9" id="KW-0732">Signal</keyword>